<organism evidence="2 3">
    <name type="scientific">Zalerion maritima</name>
    <dbReference type="NCBI Taxonomy" id="339359"/>
    <lineage>
        <taxon>Eukaryota</taxon>
        <taxon>Fungi</taxon>
        <taxon>Dikarya</taxon>
        <taxon>Ascomycota</taxon>
        <taxon>Pezizomycotina</taxon>
        <taxon>Sordariomycetes</taxon>
        <taxon>Lulworthiomycetidae</taxon>
        <taxon>Lulworthiales</taxon>
        <taxon>Lulworthiaceae</taxon>
        <taxon>Zalerion</taxon>
    </lineage>
</organism>
<dbReference type="Proteomes" id="UP001201980">
    <property type="component" value="Unassembled WGS sequence"/>
</dbReference>
<feature type="compositionally biased region" description="Low complexity" evidence="1">
    <location>
        <begin position="754"/>
        <end position="774"/>
    </location>
</feature>
<feature type="compositionally biased region" description="Polar residues" evidence="1">
    <location>
        <begin position="61"/>
        <end position="70"/>
    </location>
</feature>
<gene>
    <name evidence="2" type="ORF">MKZ38_004027</name>
</gene>
<evidence type="ECO:0000313" key="2">
    <source>
        <dbReference type="EMBL" id="KAJ2898302.1"/>
    </source>
</evidence>
<feature type="region of interest" description="Disordered" evidence="1">
    <location>
        <begin position="731"/>
        <end position="785"/>
    </location>
</feature>
<comment type="caution">
    <text evidence="2">The sequence shown here is derived from an EMBL/GenBank/DDBJ whole genome shotgun (WGS) entry which is preliminary data.</text>
</comment>
<protein>
    <submittedName>
        <fullName evidence="2">Uncharacterized protein</fullName>
    </submittedName>
</protein>
<feature type="region of interest" description="Disordered" evidence="1">
    <location>
        <begin position="853"/>
        <end position="896"/>
    </location>
</feature>
<name>A0AAD5WRZ0_9PEZI</name>
<evidence type="ECO:0000256" key="1">
    <source>
        <dbReference type="SAM" id="MobiDB-lite"/>
    </source>
</evidence>
<reference evidence="2" key="1">
    <citation type="submission" date="2022-07" db="EMBL/GenBank/DDBJ databases">
        <title>Draft genome sequence of Zalerion maritima ATCC 34329, a (micro)plastics degrading marine fungus.</title>
        <authorList>
            <person name="Paco A."/>
            <person name="Goncalves M.F.M."/>
            <person name="Rocha-Santos T.A.P."/>
            <person name="Alves A."/>
        </authorList>
    </citation>
    <scope>NUCLEOTIDE SEQUENCE</scope>
    <source>
        <strain evidence="2">ATCC 34329</strain>
    </source>
</reference>
<proteinExistence type="predicted"/>
<accession>A0AAD5WRZ0</accession>
<keyword evidence="3" id="KW-1185">Reference proteome</keyword>
<dbReference type="EMBL" id="JAKWBI020000237">
    <property type="protein sequence ID" value="KAJ2898302.1"/>
    <property type="molecule type" value="Genomic_DNA"/>
</dbReference>
<sequence>MGRIRNRASSAAPLPDLGRLFGGLQGQPSAAYNGPIQTVTPSGAMNVEPPTHVPPVPEATSALSSPNPGTGSRPADRQIQQTIKFDDPKHIYGHNLYDGEATWELLTNLPPAAKVYYCARYRSNESQQQCDRCFVLRAVGCDVSKDKSICESCVNEIAAGHLVECTFLGRPAGDPRQIDPVIVEKASLQQEVGRDFATCDDCHAGQVAGCDVDTELRIGCSSCRDGSKSCFAFGQPMTLRPDDEEASGTWLVYKHRCDQCSARRVQCNWTYQYDHGRLKCHNCWSKGSLCSRNSVPVLSEGTFKFYAQVSALKMHSDRLAIQAMGSRLPEVAPGIQGEFVSSKAGWRPVAQIHPWMDGNVPPQVLQAYPQRNAIQALVDPEPQYWVNDLGPMLRPFEVPITPPIPDALRNPTFRLRQDAAILHTLVNISGCDLCNEVSLITGTTSRCNRKGSSTSACDRCDMWGVDCSLTYRGVRRYFPRNPNKLFQGHFRNMVWEQCLHCNQSGQRCDRQIPCESCYRAGRTEEECVPVGGNPEERRPRVGSFRRKAALGGVGTPEYWIACGCPPHGPGSSWADAGVMDHHLLPSRIKMWKGKTQSRYWIAPTGACHEMMPPLWLINRILSTYRATRPGRVVMPDGRAQGRPERIMWATLPGNEIPVLPYDERKRMGLIFEDEHRATLPLLQEEQQRAAKVSQFLAAEANPNSRNFFKLLRRQRREQLLGLKSDVDPFWGCTVGTGPGSSTRTREKMREQPAQFEPGQQPQPHQQPQQEAPLPGASGAGVGHGMELGVEQDQGWDGVEVQVPMLGGVPPPISYEEADAALRYQLQAAAQDASGGDGDAPFWSEELEAILNNDLGESGDQPRPSAIGSQHPSPVISHPHNNGQEGAFSPHDMQPNPMLRDFYIPDMQGMQDIDTRLIDMHDWERAVSLKDNHNLERRFAQFNISGAPIDEFVQGPATLDANLNRIAPSSPSHLHVVTGLWQAEIEALGSASLDHSPAIKTLKLNSQLPYSHGTTFPRHVDTMELAGQNPSMDVLKSIPRNPMSAPLGWVMPGPVAANATCQEMVRGQYVVHTCDNPTQGAKCEDIGHKKNDLAMGEGSGSFDLCEECSTRSACVVAANWRLRDIVDMRLYACYACAETRTGPADLADLKALGRWRNLGASVWGMHAEPNVSGYPDGSRVIAGVKHGGFRGAVRPVTGCDCGEKLLARRLCGSHRFGYADRLIQQTALVREWVLMVWGKMICPFCHMKEGVQAANFRGQEGGEAQHMRAWGCMGCQQYVLLGPWDSLGDSADSILPGWQTLIPPHALEELSEGSKEPAFAREEELYRASKASGGISSSRILGRAVSEQQQRNLSAEEHDGFKGPVERLIAHGAKERIEAYANAGASHLEGMDPEDGLKALAVGVEDVKYDTAQWEAFNRERDRWSMPPAPYSNDGGYMST</sequence>
<evidence type="ECO:0000313" key="3">
    <source>
        <dbReference type="Proteomes" id="UP001201980"/>
    </source>
</evidence>
<feature type="compositionally biased region" description="Polar residues" evidence="1">
    <location>
        <begin position="34"/>
        <end position="43"/>
    </location>
</feature>
<feature type="region of interest" description="Disordered" evidence="1">
    <location>
        <begin position="34"/>
        <end position="78"/>
    </location>
</feature>